<reference evidence="2 3" key="1">
    <citation type="submission" date="2019-10" db="EMBL/GenBank/DDBJ databases">
        <title>Nocardia macrotermitis sp. nov. and Nocardia aurantia sp. nov., isolated from the gut of fungus growing-termite Macrotermes natalensis.</title>
        <authorList>
            <person name="Benndorf R."/>
            <person name="Schwitalla J."/>
            <person name="Martin K."/>
            <person name="De Beer W."/>
            <person name="Kaster A.-K."/>
            <person name="Vollmers J."/>
            <person name="Poulsen M."/>
            <person name="Beemelmanns C."/>
        </authorList>
    </citation>
    <scope>NUCLEOTIDE SEQUENCE [LARGE SCALE GENOMIC DNA]</scope>
    <source>
        <strain evidence="2 3">RB56</strain>
    </source>
</reference>
<accession>A0A7K0DUG9</accession>
<sequence>MPSDNPVTESPAVIRPGDTGFEIDQAEFSAWLDTLGLACTAPVQAVRVGVGQSNLTFRITDAQGRQWILRRPPLGHLLASAHDVAREARVMAALAPTDVPVPRIHDVRHEGEVALVLMECVDGLVLDRPAPAEQLTPALRHAVGTSLIGTLARIHAVDLTATGLDTLASHSSYAARQLKRWPAQWEKSKTRDLPVLDRLTARLRAAVPEQRELSLVHGDYNLRNVIVSPDTGELTAVLDWELCTLGDPLADVGSLLAYWPRPGEPSIPGVDLCLLPGFPPREELIDRYLEITGRDRKALAFWHSLGLWKLGIIAEGVLRRALDNPRNRAQSGTPTTDLVDELIGLADRVAADAGI</sequence>
<evidence type="ECO:0000313" key="3">
    <source>
        <dbReference type="Proteomes" id="UP000431401"/>
    </source>
</evidence>
<dbReference type="EMBL" id="WEGI01000011">
    <property type="protein sequence ID" value="MQY29401.1"/>
    <property type="molecule type" value="Genomic_DNA"/>
</dbReference>
<dbReference type="InterPro" id="IPR041726">
    <property type="entry name" value="ACAD10_11_N"/>
</dbReference>
<feature type="domain" description="Aminoglycoside phosphotransferase" evidence="1">
    <location>
        <begin position="47"/>
        <end position="266"/>
    </location>
</feature>
<gene>
    <name evidence="2" type="ORF">NRB56_49910</name>
</gene>
<dbReference type="Gene3D" id="3.30.200.20">
    <property type="entry name" value="Phosphorylase Kinase, domain 1"/>
    <property type="match status" value="1"/>
</dbReference>
<dbReference type="RefSeq" id="WP_153346255.1">
    <property type="nucleotide sequence ID" value="NZ_WEGI01000011.1"/>
</dbReference>
<evidence type="ECO:0000259" key="1">
    <source>
        <dbReference type="Pfam" id="PF01636"/>
    </source>
</evidence>
<dbReference type="AlphaFoldDB" id="A0A7K0DUG9"/>
<dbReference type="SUPFAM" id="SSF56112">
    <property type="entry name" value="Protein kinase-like (PK-like)"/>
    <property type="match status" value="1"/>
</dbReference>
<dbReference type="PANTHER" id="PTHR47829:SF1">
    <property type="entry name" value="HAD FAMILY PHOSPHATASE"/>
    <property type="match status" value="1"/>
</dbReference>
<dbReference type="CDD" id="cd05154">
    <property type="entry name" value="ACAD10_11_N-like"/>
    <property type="match status" value="1"/>
</dbReference>
<protein>
    <recommendedName>
        <fullName evidence="1">Aminoglycoside phosphotransferase domain-containing protein</fullName>
    </recommendedName>
</protein>
<dbReference type="Pfam" id="PF01636">
    <property type="entry name" value="APH"/>
    <property type="match status" value="1"/>
</dbReference>
<dbReference type="InterPro" id="IPR002575">
    <property type="entry name" value="Aminoglycoside_PTrfase"/>
</dbReference>
<proteinExistence type="predicted"/>
<comment type="caution">
    <text evidence="2">The sequence shown here is derived from an EMBL/GenBank/DDBJ whole genome shotgun (WGS) entry which is preliminary data.</text>
</comment>
<dbReference type="OrthoDB" id="3806873at2"/>
<keyword evidence="3" id="KW-1185">Reference proteome</keyword>
<organism evidence="2 3">
    <name type="scientific">Nocardia aurantia</name>
    <dbReference type="NCBI Taxonomy" id="2585199"/>
    <lineage>
        <taxon>Bacteria</taxon>
        <taxon>Bacillati</taxon>
        <taxon>Actinomycetota</taxon>
        <taxon>Actinomycetes</taxon>
        <taxon>Mycobacteriales</taxon>
        <taxon>Nocardiaceae</taxon>
        <taxon>Nocardia</taxon>
    </lineage>
</organism>
<dbReference type="Gene3D" id="3.90.1200.10">
    <property type="match status" value="1"/>
</dbReference>
<dbReference type="Proteomes" id="UP000431401">
    <property type="component" value="Unassembled WGS sequence"/>
</dbReference>
<dbReference type="PANTHER" id="PTHR47829">
    <property type="entry name" value="HYDROLASE, PUTATIVE (AFU_ORTHOLOGUE AFUA_1G12880)-RELATED"/>
    <property type="match status" value="1"/>
</dbReference>
<dbReference type="InterPro" id="IPR011009">
    <property type="entry name" value="Kinase-like_dom_sf"/>
</dbReference>
<dbReference type="InterPro" id="IPR052898">
    <property type="entry name" value="ACAD10-like"/>
</dbReference>
<name>A0A7K0DUG9_9NOCA</name>
<evidence type="ECO:0000313" key="2">
    <source>
        <dbReference type="EMBL" id="MQY29401.1"/>
    </source>
</evidence>